<proteinExistence type="predicted"/>
<evidence type="ECO:0000313" key="2">
    <source>
        <dbReference type="EMBL" id="KAG8193267.1"/>
    </source>
</evidence>
<dbReference type="InterPro" id="IPR002557">
    <property type="entry name" value="Chitin-bd_dom"/>
</dbReference>
<feature type="domain" description="Chitin-binding type-2" evidence="1">
    <location>
        <begin position="54"/>
        <end position="111"/>
    </location>
</feature>
<dbReference type="AlphaFoldDB" id="A0AAV6VA10"/>
<comment type="caution">
    <text evidence="2">The sequence shown here is derived from an EMBL/GenBank/DDBJ whole genome shotgun (WGS) entry which is preliminary data.</text>
</comment>
<protein>
    <recommendedName>
        <fullName evidence="1">Chitin-binding type-2 domain-containing protein</fullName>
    </recommendedName>
</protein>
<sequence length="513" mass="58606">MCVMPIVSPQLWESGYEPICIVPHYFDYYLAPRSKIMSLLQVSLCCALLAVCYGFTCPDGEMIYHADVSTGCTVYHLCQNSEMTTLNCPTGQAFDHHTNQCAEASTVHCIETQPDHHHHHHHKRSLEEVHTVSIDKLKETTKEVFQNLRVLLKTTLQQTVPTVYDRLKTNYTPVFKGIYSDFEPVVRDKLLPRMEKFYVYAKRMSGKIFRKIQRSYELSNSTHLSVVSFADVMDELSRDMQPVLQLGRYFSARLSSPNRIKRSADGNEELFGDMEPALKRIFSSMTSTMSGNEDSLTSRVIMPIIFNMTGDEETKFNLKKVFWSTKTAFAPLIYEMLKIQTSPNVDGEVIRVPHELVNNAKNFFLTETKPIIKTIFEKHLQFILMTCSKNTDLLMDSLNRLEDSSRGRSGLLKDHIQRFVRKHMEVLKSSDSTHFTTYTITEIKKDLRPIGVTLLQIVVDYVGQLDSSFAKLLFNRQSSLVKALTGEDTYAVPSGKSYGDAEMSNLIRGARHI</sequence>
<dbReference type="Proteomes" id="UP000827092">
    <property type="component" value="Unassembled WGS sequence"/>
</dbReference>
<dbReference type="Gene3D" id="2.170.140.10">
    <property type="entry name" value="Chitin binding domain"/>
    <property type="match status" value="1"/>
</dbReference>
<reference evidence="2 3" key="1">
    <citation type="journal article" date="2022" name="Nat. Ecol. Evol.">
        <title>A masculinizing supergene underlies an exaggerated male reproductive morph in a spider.</title>
        <authorList>
            <person name="Hendrickx F."/>
            <person name="De Corte Z."/>
            <person name="Sonet G."/>
            <person name="Van Belleghem S.M."/>
            <person name="Kostlbacher S."/>
            <person name="Vangestel C."/>
        </authorList>
    </citation>
    <scope>NUCLEOTIDE SEQUENCE [LARGE SCALE GENOMIC DNA]</scope>
    <source>
        <strain evidence="2">W744_W776</strain>
    </source>
</reference>
<dbReference type="SUPFAM" id="SSF57625">
    <property type="entry name" value="Invertebrate chitin-binding proteins"/>
    <property type="match status" value="1"/>
</dbReference>
<dbReference type="GO" id="GO:0008061">
    <property type="term" value="F:chitin binding"/>
    <property type="evidence" value="ECO:0007669"/>
    <property type="project" value="InterPro"/>
</dbReference>
<dbReference type="GO" id="GO:0005576">
    <property type="term" value="C:extracellular region"/>
    <property type="evidence" value="ECO:0007669"/>
    <property type="project" value="InterPro"/>
</dbReference>
<dbReference type="Pfam" id="PF01607">
    <property type="entry name" value="CBM_14"/>
    <property type="match status" value="1"/>
</dbReference>
<organism evidence="2 3">
    <name type="scientific">Oedothorax gibbosus</name>
    <dbReference type="NCBI Taxonomy" id="931172"/>
    <lineage>
        <taxon>Eukaryota</taxon>
        <taxon>Metazoa</taxon>
        <taxon>Ecdysozoa</taxon>
        <taxon>Arthropoda</taxon>
        <taxon>Chelicerata</taxon>
        <taxon>Arachnida</taxon>
        <taxon>Araneae</taxon>
        <taxon>Araneomorphae</taxon>
        <taxon>Entelegynae</taxon>
        <taxon>Araneoidea</taxon>
        <taxon>Linyphiidae</taxon>
        <taxon>Erigoninae</taxon>
        <taxon>Oedothorax</taxon>
    </lineage>
</organism>
<dbReference type="PROSITE" id="PS50940">
    <property type="entry name" value="CHIT_BIND_II"/>
    <property type="match status" value="1"/>
</dbReference>
<keyword evidence="3" id="KW-1185">Reference proteome</keyword>
<dbReference type="EMBL" id="JAFNEN010000126">
    <property type="protein sequence ID" value="KAG8193267.1"/>
    <property type="molecule type" value="Genomic_DNA"/>
</dbReference>
<gene>
    <name evidence="2" type="ORF">JTE90_027011</name>
</gene>
<dbReference type="InterPro" id="IPR036508">
    <property type="entry name" value="Chitin-bd_dom_sf"/>
</dbReference>
<evidence type="ECO:0000259" key="1">
    <source>
        <dbReference type="PROSITE" id="PS50940"/>
    </source>
</evidence>
<evidence type="ECO:0000313" key="3">
    <source>
        <dbReference type="Proteomes" id="UP000827092"/>
    </source>
</evidence>
<dbReference type="SMART" id="SM00494">
    <property type="entry name" value="ChtBD2"/>
    <property type="match status" value="1"/>
</dbReference>
<name>A0AAV6VA10_9ARAC</name>
<accession>A0AAV6VA10</accession>